<evidence type="ECO:0000256" key="8">
    <source>
        <dbReference type="SAM" id="MobiDB-lite"/>
    </source>
</evidence>
<feature type="compositionally biased region" description="Polar residues" evidence="8">
    <location>
        <begin position="754"/>
        <end position="763"/>
    </location>
</feature>
<dbReference type="GO" id="GO:0010008">
    <property type="term" value="C:endosome membrane"/>
    <property type="evidence" value="ECO:0007669"/>
    <property type="project" value="TreeGrafter"/>
</dbReference>
<evidence type="ECO:0000256" key="6">
    <source>
        <dbReference type="ARBA" id="ARBA00023136"/>
    </source>
</evidence>
<feature type="region of interest" description="Disordered" evidence="8">
    <location>
        <begin position="931"/>
        <end position="980"/>
    </location>
</feature>
<dbReference type="GO" id="GO:0005794">
    <property type="term" value="C:Golgi apparatus"/>
    <property type="evidence" value="ECO:0007669"/>
    <property type="project" value="UniProtKB-SubCell"/>
</dbReference>
<feature type="region of interest" description="Disordered" evidence="8">
    <location>
        <begin position="753"/>
        <end position="780"/>
    </location>
</feature>
<evidence type="ECO:0000256" key="1">
    <source>
        <dbReference type="ARBA" id="ARBA00004308"/>
    </source>
</evidence>
<protein>
    <recommendedName>
        <fullName evidence="7">AP-3 complex subunit delta</fullName>
    </recommendedName>
</protein>
<dbReference type="InterPro" id="IPR002553">
    <property type="entry name" value="Clathrin/coatomer_adapt-like_N"/>
</dbReference>
<keyword evidence="6" id="KW-0472">Membrane</keyword>
<dbReference type="OrthoDB" id="10264595at2759"/>
<dbReference type="InterPro" id="IPR016024">
    <property type="entry name" value="ARM-type_fold"/>
</dbReference>
<gene>
    <name evidence="10" type="ORF">EJ06DRAFT_30757</name>
</gene>
<feature type="domain" description="Clathrin/coatomer adaptor adaptin-like N-terminal" evidence="9">
    <location>
        <begin position="20"/>
        <end position="641"/>
    </location>
</feature>
<evidence type="ECO:0000256" key="5">
    <source>
        <dbReference type="ARBA" id="ARBA00022927"/>
    </source>
</evidence>
<organism evidence="10 11">
    <name type="scientific">Trichodelitschia bisporula</name>
    <dbReference type="NCBI Taxonomy" id="703511"/>
    <lineage>
        <taxon>Eukaryota</taxon>
        <taxon>Fungi</taxon>
        <taxon>Dikarya</taxon>
        <taxon>Ascomycota</taxon>
        <taxon>Pezizomycotina</taxon>
        <taxon>Dothideomycetes</taxon>
        <taxon>Dothideomycetes incertae sedis</taxon>
        <taxon>Phaeotrichales</taxon>
        <taxon>Phaeotrichaceae</taxon>
        <taxon>Trichodelitschia</taxon>
    </lineage>
</organism>
<evidence type="ECO:0000313" key="10">
    <source>
        <dbReference type="EMBL" id="KAF2405573.1"/>
    </source>
</evidence>
<dbReference type="InterPro" id="IPR017105">
    <property type="entry name" value="AP3_complex_dsu"/>
</dbReference>
<dbReference type="Gene3D" id="1.25.10.10">
    <property type="entry name" value="Leucine-rich Repeat Variant"/>
    <property type="match status" value="1"/>
</dbReference>
<dbReference type="PROSITE" id="PS50096">
    <property type="entry name" value="IQ"/>
    <property type="match status" value="1"/>
</dbReference>
<dbReference type="PANTHER" id="PTHR22781:SF12">
    <property type="entry name" value="AP-3 COMPLEX SUBUNIT DELTA-1"/>
    <property type="match status" value="1"/>
</dbReference>
<sequence length="980" mass="107812">MFEKSLYDLIRGLRNHKGNEKEYIQESLRECRKEIRSQDMNLKATALLKITYLEMFGYDMSWASFNVLEVMSSQIYGQKKVGYLAAIQSFRPDTEVLMLAENLLKKDLTSPTPVVITLPLVAIPHVVNPSMANSLLSDLLPRLTHSHAAIRKKTIVTLYRLALVYPETLRPAWPKIKERLQDENEDPSVTSAIVNVVCELGWRRPQDFLPLAPRLFDLLVAGGNNWMAIKLIKLFATLTPLEPRLIKKLLPPLTTIIKTTPAMSLLYECIHGIIQGGILDSIEGTTEGEEVARLCVGKLRSMLVVEGDPNLKFVALLAFQKIVTSHPHLVSLHQDVILECIDDPDISIRMRALDLAVGMVNPENVAMIVERLLRQLFEAPVATAADDITNDRGMHNGVEPAADSDDEGAGEALRPAERKSSLPPPLPEEYRVNAIRSILEICSRDTYANLSDFDWYLDVLVKLVKACPTVQPSSTNDDSLSDDSRDNRDISYAIGRELQNVAVRVKSMRTEAAAAAQFLLLTDSRDKLFPAHGNGGRGVLGYCAWIAGEYAPFLTSPEAVLDSLLHSSTTRLPPPTLAISIHAILKLVTHICGSGMTWTPHRRTTTALLLAKTIHFLEPLASHPALEVQERAVEYLELLRLAAEAATGHPASDEAFAEPPLLLTQALPALFTGMELNPVAPGALRKVPPPADIDLDAPINPNLAAILRAAEEDDLSEELQDGFEIFYKQRPEGIAISDSAVSAAARLEAALKSDLSSSYQNPSPVEDDATTARRRAERRERYKDDPFYIASDEDSGSGSQMHRIIKNSNGGEEIDIDAIPIMDLELEHGELLRAAAPAKKKASRRRVEIVADENLGGDGEDASRPDPVRPVPARGKKSVLLVDSSGLGSLSLEGDSGGTLDIEQREAEEKALREVERLRLEMQRASERIQAKEEGVVVRKKKKKRGKEGDAPPVAVEEGVAAKPKKKKRQIDMTDAAVPA</sequence>
<dbReference type="EMBL" id="ML996687">
    <property type="protein sequence ID" value="KAF2405573.1"/>
    <property type="molecule type" value="Genomic_DNA"/>
</dbReference>
<evidence type="ECO:0000256" key="7">
    <source>
        <dbReference type="PIRNR" id="PIRNR037092"/>
    </source>
</evidence>
<dbReference type="AlphaFoldDB" id="A0A6G1IB87"/>
<name>A0A6G1IB87_9PEZI</name>
<dbReference type="PANTHER" id="PTHR22781">
    <property type="entry name" value="DELTA ADAPTIN-RELATED"/>
    <property type="match status" value="1"/>
</dbReference>
<comment type="function">
    <text evidence="7">Part of the AP-3 complex, an adaptor-related complex which is not clathrin-associated. The complex is associated with the Golgi region as well as more peripheral structures. It facilitates the budding of vesicles from the Golgi membrane.</text>
</comment>
<dbReference type="Proteomes" id="UP000799640">
    <property type="component" value="Unassembled WGS sequence"/>
</dbReference>
<reference evidence="10" key="1">
    <citation type="journal article" date="2020" name="Stud. Mycol.">
        <title>101 Dothideomycetes genomes: a test case for predicting lifestyles and emergence of pathogens.</title>
        <authorList>
            <person name="Haridas S."/>
            <person name="Albert R."/>
            <person name="Binder M."/>
            <person name="Bloem J."/>
            <person name="Labutti K."/>
            <person name="Salamov A."/>
            <person name="Andreopoulos B."/>
            <person name="Baker S."/>
            <person name="Barry K."/>
            <person name="Bills G."/>
            <person name="Bluhm B."/>
            <person name="Cannon C."/>
            <person name="Castanera R."/>
            <person name="Culley D."/>
            <person name="Daum C."/>
            <person name="Ezra D."/>
            <person name="Gonzalez J."/>
            <person name="Henrissat B."/>
            <person name="Kuo A."/>
            <person name="Liang C."/>
            <person name="Lipzen A."/>
            <person name="Lutzoni F."/>
            <person name="Magnuson J."/>
            <person name="Mondo S."/>
            <person name="Nolan M."/>
            <person name="Ohm R."/>
            <person name="Pangilinan J."/>
            <person name="Park H.-J."/>
            <person name="Ramirez L."/>
            <person name="Alfaro M."/>
            <person name="Sun H."/>
            <person name="Tritt A."/>
            <person name="Yoshinaga Y."/>
            <person name="Zwiers L.-H."/>
            <person name="Turgeon B."/>
            <person name="Goodwin S."/>
            <person name="Spatafora J."/>
            <person name="Crous P."/>
            <person name="Grigoriev I."/>
        </authorList>
    </citation>
    <scope>NUCLEOTIDE SEQUENCE</scope>
    <source>
        <strain evidence="10">CBS 262.69</strain>
    </source>
</reference>
<dbReference type="PIRSF" id="PIRSF037092">
    <property type="entry name" value="AP3_complex_delta"/>
    <property type="match status" value="1"/>
</dbReference>
<dbReference type="GO" id="GO:0006623">
    <property type="term" value="P:protein targeting to vacuole"/>
    <property type="evidence" value="ECO:0007669"/>
    <property type="project" value="TreeGrafter"/>
</dbReference>
<dbReference type="GO" id="GO:0030123">
    <property type="term" value="C:AP-3 adaptor complex"/>
    <property type="evidence" value="ECO:0007669"/>
    <property type="project" value="InterPro"/>
</dbReference>
<feature type="compositionally biased region" description="Low complexity" evidence="8">
    <location>
        <begin position="951"/>
        <end position="962"/>
    </location>
</feature>
<keyword evidence="5 7" id="KW-0653">Protein transport</keyword>
<proteinExistence type="inferred from homology"/>
<evidence type="ECO:0000313" key="11">
    <source>
        <dbReference type="Proteomes" id="UP000799640"/>
    </source>
</evidence>
<dbReference type="InterPro" id="IPR011989">
    <property type="entry name" value="ARM-like"/>
</dbReference>
<comment type="subunit">
    <text evidence="7">Adaptor protein complex 3 (AP-3) is a heterotetramer.</text>
</comment>
<keyword evidence="3 7" id="KW-0813">Transport</keyword>
<evidence type="ECO:0000256" key="3">
    <source>
        <dbReference type="ARBA" id="ARBA00022448"/>
    </source>
</evidence>
<comment type="similarity">
    <text evidence="2 7">Belongs to the adaptor complexes large subunit family.</text>
</comment>
<dbReference type="Pfam" id="PF01602">
    <property type="entry name" value="Adaptin_N"/>
    <property type="match status" value="1"/>
</dbReference>
<keyword evidence="4" id="KW-0677">Repeat</keyword>
<comment type="subcellular location">
    <subcellularLocation>
        <location evidence="1">Endomembrane system</location>
    </subcellularLocation>
    <subcellularLocation>
        <location evidence="7">Golgi apparatus</location>
    </subcellularLocation>
</comment>
<dbReference type="SUPFAM" id="SSF48371">
    <property type="entry name" value="ARM repeat"/>
    <property type="match status" value="1"/>
</dbReference>
<evidence type="ECO:0000256" key="4">
    <source>
        <dbReference type="ARBA" id="ARBA00022737"/>
    </source>
</evidence>
<evidence type="ECO:0000259" key="9">
    <source>
        <dbReference type="Pfam" id="PF01602"/>
    </source>
</evidence>
<feature type="region of interest" description="Disordered" evidence="8">
    <location>
        <begin position="388"/>
        <end position="426"/>
    </location>
</feature>
<keyword evidence="11" id="KW-1185">Reference proteome</keyword>
<accession>A0A6G1IB87</accession>
<keyword evidence="7" id="KW-0333">Golgi apparatus</keyword>
<dbReference type="GO" id="GO:0006896">
    <property type="term" value="P:Golgi to vacuole transport"/>
    <property type="evidence" value="ECO:0007669"/>
    <property type="project" value="TreeGrafter"/>
</dbReference>
<evidence type="ECO:0000256" key="2">
    <source>
        <dbReference type="ARBA" id="ARBA00006613"/>
    </source>
</evidence>